<protein>
    <submittedName>
        <fullName evidence="3">Lytic transglycosylase domain-containing protein</fullName>
    </submittedName>
</protein>
<gene>
    <name evidence="3" type="ORF">FOB72_13540</name>
</gene>
<dbReference type="InterPro" id="IPR023346">
    <property type="entry name" value="Lysozyme-like_dom_sf"/>
</dbReference>
<dbReference type="CDD" id="cd00254">
    <property type="entry name" value="LT-like"/>
    <property type="match status" value="1"/>
</dbReference>
<evidence type="ECO:0000313" key="4">
    <source>
        <dbReference type="Proteomes" id="UP000322822"/>
    </source>
</evidence>
<dbReference type="EMBL" id="CP044065">
    <property type="protein sequence ID" value="QET03831.1"/>
    <property type="molecule type" value="Genomic_DNA"/>
</dbReference>
<evidence type="ECO:0000256" key="1">
    <source>
        <dbReference type="ARBA" id="ARBA00007734"/>
    </source>
</evidence>
<dbReference type="SUPFAM" id="SSF53955">
    <property type="entry name" value="Lysozyme-like"/>
    <property type="match status" value="1"/>
</dbReference>
<dbReference type="Gene3D" id="1.10.530.10">
    <property type="match status" value="1"/>
</dbReference>
<dbReference type="PANTHER" id="PTHR37423">
    <property type="entry name" value="SOLUBLE LYTIC MUREIN TRANSGLYCOSYLASE-RELATED"/>
    <property type="match status" value="1"/>
</dbReference>
<dbReference type="Pfam" id="PF01464">
    <property type="entry name" value="SLT"/>
    <property type="match status" value="1"/>
</dbReference>
<evidence type="ECO:0000313" key="3">
    <source>
        <dbReference type="EMBL" id="QET03831.1"/>
    </source>
</evidence>
<dbReference type="GO" id="GO:0008933">
    <property type="term" value="F:peptidoglycan lytic transglycosylase activity"/>
    <property type="evidence" value="ECO:0007669"/>
    <property type="project" value="InterPro"/>
</dbReference>
<sequence length="148" mass="15894">MFPAPAPRTGDLLRTVLPFVTQAASDNRLDPALLLAVIHAESGFNPAALSPKGAVGLMQLMPATAGRYGEPDPRDPARNVRAGAAHLRYLIGRYGDLPLALAAYNAGEGAVERHGLQIPPYAETQQYVPRVMALYRGYQARLPNPLNP</sequence>
<evidence type="ECO:0000259" key="2">
    <source>
        <dbReference type="Pfam" id="PF01464"/>
    </source>
</evidence>
<dbReference type="GO" id="GO:0016020">
    <property type="term" value="C:membrane"/>
    <property type="evidence" value="ECO:0007669"/>
    <property type="project" value="InterPro"/>
</dbReference>
<organism evidence="3 4">
    <name type="scientific">Cupriavidus pauculus</name>
    <dbReference type="NCBI Taxonomy" id="82633"/>
    <lineage>
        <taxon>Bacteria</taxon>
        <taxon>Pseudomonadati</taxon>
        <taxon>Pseudomonadota</taxon>
        <taxon>Betaproteobacteria</taxon>
        <taxon>Burkholderiales</taxon>
        <taxon>Burkholderiaceae</taxon>
        <taxon>Cupriavidus</taxon>
    </lineage>
</organism>
<dbReference type="InterPro" id="IPR000189">
    <property type="entry name" value="Transglyc_AS"/>
</dbReference>
<dbReference type="InterPro" id="IPR008258">
    <property type="entry name" value="Transglycosylase_SLT_dom_1"/>
</dbReference>
<accession>A0A5P2H6U8</accession>
<dbReference type="GO" id="GO:0000270">
    <property type="term" value="P:peptidoglycan metabolic process"/>
    <property type="evidence" value="ECO:0007669"/>
    <property type="project" value="InterPro"/>
</dbReference>
<reference evidence="3 4" key="1">
    <citation type="submission" date="2019-09" db="EMBL/GenBank/DDBJ databases">
        <title>FDA dAtabase for Regulatory Grade micrObial Sequences (FDA-ARGOS): Supporting development and validation of Infectious Disease Dx tests.</title>
        <authorList>
            <person name="Sciortino C."/>
            <person name="Tallon L."/>
            <person name="Sadzewicz L."/>
            <person name="Vavikolanu K."/>
            <person name="Mehta A."/>
            <person name="Aluvathingal J."/>
            <person name="Nadendla S."/>
            <person name="Nandy P."/>
            <person name="Geyer C."/>
            <person name="Yan Y."/>
            <person name="Sichtig H."/>
        </authorList>
    </citation>
    <scope>NUCLEOTIDE SEQUENCE [LARGE SCALE GENOMIC DNA]</scope>
    <source>
        <strain evidence="3 4">FDAARGOS_664</strain>
    </source>
</reference>
<proteinExistence type="inferred from homology"/>
<dbReference type="AlphaFoldDB" id="A0A5P2H6U8"/>
<dbReference type="OrthoDB" id="9815002at2"/>
<dbReference type="PROSITE" id="PS00922">
    <property type="entry name" value="TRANSGLYCOSYLASE"/>
    <property type="match status" value="1"/>
</dbReference>
<comment type="similarity">
    <text evidence="1">Belongs to the transglycosylase Slt family.</text>
</comment>
<dbReference type="Proteomes" id="UP000322822">
    <property type="component" value="Chromosome 1"/>
</dbReference>
<dbReference type="PANTHER" id="PTHR37423:SF2">
    <property type="entry name" value="MEMBRANE-BOUND LYTIC MUREIN TRANSGLYCOSYLASE C"/>
    <property type="match status" value="1"/>
</dbReference>
<name>A0A5P2H6U8_9BURK</name>
<feature type="domain" description="Transglycosylase SLT" evidence="2">
    <location>
        <begin position="21"/>
        <end position="114"/>
    </location>
</feature>